<name>A0A915B038_PARUN</name>
<reference evidence="2" key="1">
    <citation type="submission" date="2022-11" db="UniProtKB">
        <authorList>
            <consortium name="WormBaseParasite"/>
        </authorList>
    </citation>
    <scope>IDENTIFICATION</scope>
</reference>
<keyword evidence="1" id="KW-1185">Reference proteome</keyword>
<evidence type="ECO:0000313" key="2">
    <source>
        <dbReference type="WBParaSite" id="PgR022X_g018_t01"/>
    </source>
</evidence>
<evidence type="ECO:0000313" key="1">
    <source>
        <dbReference type="Proteomes" id="UP000887569"/>
    </source>
</evidence>
<dbReference type="Proteomes" id="UP000887569">
    <property type="component" value="Unplaced"/>
</dbReference>
<organism evidence="1 2">
    <name type="scientific">Parascaris univalens</name>
    <name type="common">Nematode worm</name>
    <dbReference type="NCBI Taxonomy" id="6257"/>
    <lineage>
        <taxon>Eukaryota</taxon>
        <taxon>Metazoa</taxon>
        <taxon>Ecdysozoa</taxon>
        <taxon>Nematoda</taxon>
        <taxon>Chromadorea</taxon>
        <taxon>Rhabditida</taxon>
        <taxon>Spirurina</taxon>
        <taxon>Ascaridomorpha</taxon>
        <taxon>Ascaridoidea</taxon>
        <taxon>Ascarididae</taxon>
        <taxon>Parascaris</taxon>
    </lineage>
</organism>
<protein>
    <submittedName>
        <fullName evidence="2">Uncharacterized protein</fullName>
    </submittedName>
</protein>
<dbReference type="WBParaSite" id="PgR022X_g018_t01">
    <property type="protein sequence ID" value="PgR022X_g018_t01"/>
    <property type="gene ID" value="PgR022X_g018"/>
</dbReference>
<accession>A0A915B038</accession>
<proteinExistence type="predicted"/>
<dbReference type="AlphaFoldDB" id="A0A915B038"/>
<sequence>MPVEPNQYRLCRIDMIGCRIVTTSKFIHPSLK</sequence>